<dbReference type="EMBL" id="MUKV01000031">
    <property type="protein sequence ID" value="OQS34688.1"/>
    <property type="molecule type" value="Genomic_DNA"/>
</dbReference>
<evidence type="ECO:0000313" key="2">
    <source>
        <dbReference type="Proteomes" id="UP000192721"/>
    </source>
</evidence>
<reference evidence="1 2" key="1">
    <citation type="submission" date="2017-02" db="EMBL/GenBank/DDBJ databases">
        <title>Chromobacterium haemolyticum H5244.</title>
        <authorList>
            <person name="Gulvik C.A."/>
        </authorList>
    </citation>
    <scope>NUCLEOTIDE SEQUENCE [LARGE SCALE GENOMIC DNA]</scope>
    <source>
        <strain evidence="1 2">H5244</strain>
    </source>
</reference>
<accession>A0A1W0CJ18</accession>
<organism evidence="1 2">
    <name type="scientific">Chromobacterium haemolyticum</name>
    <dbReference type="NCBI Taxonomy" id="394935"/>
    <lineage>
        <taxon>Bacteria</taxon>
        <taxon>Pseudomonadati</taxon>
        <taxon>Pseudomonadota</taxon>
        <taxon>Betaproteobacteria</taxon>
        <taxon>Neisseriales</taxon>
        <taxon>Chromobacteriaceae</taxon>
        <taxon>Chromobacterium</taxon>
    </lineage>
</organism>
<comment type="caution">
    <text evidence="1">The sequence shown here is derived from an EMBL/GenBank/DDBJ whole genome shotgun (WGS) entry which is preliminary data.</text>
</comment>
<protein>
    <recommendedName>
        <fullName evidence="3">Phage tail protein</fullName>
    </recommendedName>
</protein>
<dbReference type="InterPro" id="IPR008861">
    <property type="entry name" value="GpX-like"/>
</dbReference>
<sequence>MFLNHVTQENERWDQIAWRYYGDVGQMAQLIANNAHIPIGETLPAGLTLAIPVLEAADSEALEQLPPWRRS</sequence>
<proteinExistence type="predicted"/>
<dbReference type="STRING" id="394935.GCA_000758475_03153"/>
<dbReference type="Pfam" id="PF05489">
    <property type="entry name" value="Phage_tail_X"/>
    <property type="match status" value="1"/>
</dbReference>
<evidence type="ECO:0000313" key="1">
    <source>
        <dbReference type="EMBL" id="OQS34688.1"/>
    </source>
</evidence>
<dbReference type="RefSeq" id="WP_043639107.1">
    <property type="nucleotide sequence ID" value="NZ_CP061849.1"/>
</dbReference>
<name>A0A1W0CJ18_9NEIS</name>
<dbReference type="Proteomes" id="UP000192721">
    <property type="component" value="Unassembled WGS sequence"/>
</dbReference>
<dbReference type="AlphaFoldDB" id="A0A1W0CJ18"/>
<evidence type="ECO:0008006" key="3">
    <source>
        <dbReference type="Google" id="ProtNLM"/>
    </source>
</evidence>
<gene>
    <name evidence="1" type="ORF">B0T45_18570</name>
</gene>